<keyword evidence="4" id="KW-0449">Lipoprotein</keyword>
<dbReference type="GO" id="GO:0016020">
    <property type="term" value="C:membrane"/>
    <property type="evidence" value="ECO:0007669"/>
    <property type="project" value="UniProtKB-SubCell"/>
</dbReference>
<dbReference type="PANTHER" id="PTHR10969">
    <property type="entry name" value="MICROTUBULE-ASSOCIATED PROTEINS 1A/1B LIGHT CHAIN 3-RELATED"/>
    <property type="match status" value="1"/>
</dbReference>
<comment type="similarity">
    <text evidence="2 5">Belongs to the ATG8 family.</text>
</comment>
<evidence type="ECO:0000256" key="3">
    <source>
        <dbReference type="ARBA" id="ARBA00023136"/>
    </source>
</evidence>
<evidence type="ECO:0000256" key="1">
    <source>
        <dbReference type="ARBA" id="ARBA00004370"/>
    </source>
</evidence>
<protein>
    <recommendedName>
        <fullName evidence="5">Autophagy-related protein</fullName>
    </recommendedName>
</protein>
<evidence type="ECO:0000313" key="7">
    <source>
        <dbReference type="Proteomes" id="UP001162131"/>
    </source>
</evidence>
<dbReference type="Pfam" id="PF02991">
    <property type="entry name" value="ATG8"/>
    <property type="match status" value="1"/>
</dbReference>
<reference evidence="6" key="1">
    <citation type="submission" date="2021-09" db="EMBL/GenBank/DDBJ databases">
        <authorList>
            <consortium name="AG Swart"/>
            <person name="Singh M."/>
            <person name="Singh A."/>
            <person name="Seah K."/>
            <person name="Emmerich C."/>
        </authorList>
    </citation>
    <scope>NUCLEOTIDE SEQUENCE</scope>
    <source>
        <strain evidence="6">ATCC30299</strain>
    </source>
</reference>
<evidence type="ECO:0000313" key="6">
    <source>
        <dbReference type="EMBL" id="CAG9318050.1"/>
    </source>
</evidence>
<evidence type="ECO:0000256" key="4">
    <source>
        <dbReference type="ARBA" id="ARBA00023288"/>
    </source>
</evidence>
<name>A0AAU9IVI3_9CILI</name>
<comment type="caution">
    <text evidence="6">The sequence shown here is derived from an EMBL/GenBank/DDBJ whole genome shotgun (WGS) entry which is preliminary data.</text>
</comment>
<dbReference type="Gene3D" id="3.10.20.90">
    <property type="entry name" value="Phosphatidylinositol 3-kinase Catalytic Subunit, Chain A, domain 1"/>
    <property type="match status" value="1"/>
</dbReference>
<sequence length="123" mass="14461">MSHDRIEVKEYIQSIPFEERLQRSTQMRIDNQGKIPAILIKAKSCTYKLPVQKFSIDGSMTMGSLLFALRKYIWLKPTEGLYVYIKDTLPMLNSRLADLYERYKEEDGFLYLVCAHQEDKGFI</sequence>
<dbReference type="EMBL" id="CAJZBQ010000020">
    <property type="protein sequence ID" value="CAG9318050.1"/>
    <property type="molecule type" value="Genomic_DNA"/>
</dbReference>
<proteinExistence type="inferred from homology"/>
<dbReference type="SUPFAM" id="SSF54236">
    <property type="entry name" value="Ubiquitin-like"/>
    <property type="match status" value="1"/>
</dbReference>
<dbReference type="GO" id="GO:0006914">
    <property type="term" value="P:autophagy"/>
    <property type="evidence" value="ECO:0007669"/>
    <property type="project" value="UniProtKB-KW"/>
</dbReference>
<keyword evidence="5" id="KW-0072">Autophagy</keyword>
<organism evidence="6 7">
    <name type="scientific">Blepharisma stoltei</name>
    <dbReference type="NCBI Taxonomy" id="1481888"/>
    <lineage>
        <taxon>Eukaryota</taxon>
        <taxon>Sar</taxon>
        <taxon>Alveolata</taxon>
        <taxon>Ciliophora</taxon>
        <taxon>Postciliodesmatophora</taxon>
        <taxon>Heterotrichea</taxon>
        <taxon>Heterotrichida</taxon>
        <taxon>Blepharismidae</taxon>
        <taxon>Blepharisma</taxon>
    </lineage>
</organism>
<dbReference type="InterPro" id="IPR029071">
    <property type="entry name" value="Ubiquitin-like_domsf"/>
</dbReference>
<keyword evidence="7" id="KW-1185">Reference proteome</keyword>
<accession>A0AAU9IVI3</accession>
<keyword evidence="3" id="KW-0472">Membrane</keyword>
<evidence type="ECO:0000256" key="5">
    <source>
        <dbReference type="RuleBase" id="RU004384"/>
    </source>
</evidence>
<evidence type="ECO:0000256" key="2">
    <source>
        <dbReference type="ARBA" id="ARBA00007293"/>
    </source>
</evidence>
<dbReference type="Proteomes" id="UP001162131">
    <property type="component" value="Unassembled WGS sequence"/>
</dbReference>
<dbReference type="InterPro" id="IPR004241">
    <property type="entry name" value="Atg8-like"/>
</dbReference>
<comment type="subcellular location">
    <subcellularLocation>
        <location evidence="1">Membrane</location>
    </subcellularLocation>
</comment>
<gene>
    <name evidence="6" type="ORF">BSTOLATCC_MIC20534</name>
</gene>
<dbReference type="AlphaFoldDB" id="A0AAU9IVI3"/>